<feature type="compositionally biased region" description="Basic and acidic residues" evidence="10">
    <location>
        <begin position="1429"/>
        <end position="1443"/>
    </location>
</feature>
<dbReference type="PANTHER" id="PTHR24006:SF702">
    <property type="entry name" value="UBIQUITIN CARBOXYL-TERMINAL HYDROLASE 47"/>
    <property type="match status" value="1"/>
</dbReference>
<protein>
    <recommendedName>
        <fullName evidence="7">Ubiquitin carboxyl-terminal hydrolase 47</fullName>
        <ecNumber evidence="2">3.4.19.12</ecNumber>
    </recommendedName>
    <alternativeName>
        <fullName evidence="8">Ubiquitin thioesterase 47</fullName>
    </alternativeName>
    <alternativeName>
        <fullName evidence="9">Ubiquitin-specific-processing protease 47</fullName>
    </alternativeName>
</protein>
<dbReference type="PANTHER" id="PTHR24006">
    <property type="entry name" value="UBIQUITIN CARBOXYL-TERMINAL HYDROLASE"/>
    <property type="match status" value="1"/>
</dbReference>
<evidence type="ECO:0000256" key="1">
    <source>
        <dbReference type="ARBA" id="ARBA00000707"/>
    </source>
</evidence>
<evidence type="ECO:0000256" key="4">
    <source>
        <dbReference type="ARBA" id="ARBA00022786"/>
    </source>
</evidence>
<dbReference type="GO" id="GO:0005829">
    <property type="term" value="C:cytosol"/>
    <property type="evidence" value="ECO:0007669"/>
    <property type="project" value="TreeGrafter"/>
</dbReference>
<name>A0A812EFR3_ACAPH</name>
<dbReference type="InterPro" id="IPR018200">
    <property type="entry name" value="USP_CS"/>
</dbReference>
<evidence type="ECO:0000256" key="9">
    <source>
        <dbReference type="ARBA" id="ARBA00032453"/>
    </source>
</evidence>
<dbReference type="CDD" id="cd17039">
    <property type="entry name" value="Ubl_ubiquitin_like"/>
    <property type="match status" value="1"/>
</dbReference>
<dbReference type="PROSITE" id="PS00973">
    <property type="entry name" value="USP_2"/>
    <property type="match status" value="1"/>
</dbReference>
<evidence type="ECO:0000256" key="5">
    <source>
        <dbReference type="ARBA" id="ARBA00022801"/>
    </source>
</evidence>
<dbReference type="Gene3D" id="3.90.70.10">
    <property type="entry name" value="Cysteine proteinases"/>
    <property type="match status" value="1"/>
</dbReference>
<dbReference type="Pfam" id="PF25985">
    <property type="entry name" value="Ubiquitin_USP47_N"/>
    <property type="match status" value="1"/>
</dbReference>
<accession>A0A812EFR3</accession>
<dbReference type="Pfam" id="PF00443">
    <property type="entry name" value="UCH"/>
    <property type="match status" value="1"/>
</dbReference>
<keyword evidence="6" id="KW-0788">Thiol protease</keyword>
<feature type="compositionally biased region" description="Basic and acidic residues" evidence="10">
    <location>
        <begin position="1406"/>
        <end position="1417"/>
    </location>
</feature>
<evidence type="ECO:0000256" key="2">
    <source>
        <dbReference type="ARBA" id="ARBA00012759"/>
    </source>
</evidence>
<feature type="domain" description="USP" evidence="11">
    <location>
        <begin position="163"/>
        <end position="564"/>
    </location>
</feature>
<comment type="caution">
    <text evidence="12">The sequence shown here is derived from an EMBL/GenBank/DDBJ whole genome shotgun (WGS) entry which is preliminary data.</text>
</comment>
<evidence type="ECO:0000259" key="11">
    <source>
        <dbReference type="PROSITE" id="PS50235"/>
    </source>
</evidence>
<evidence type="ECO:0000256" key="10">
    <source>
        <dbReference type="SAM" id="MobiDB-lite"/>
    </source>
</evidence>
<feature type="compositionally biased region" description="Pro residues" evidence="10">
    <location>
        <begin position="1500"/>
        <end position="1542"/>
    </location>
</feature>
<dbReference type="InterPro" id="IPR028889">
    <property type="entry name" value="USP"/>
</dbReference>
<evidence type="ECO:0000256" key="3">
    <source>
        <dbReference type="ARBA" id="ARBA00022670"/>
    </source>
</evidence>
<feature type="region of interest" description="Disordered" evidence="10">
    <location>
        <begin position="1082"/>
        <end position="1102"/>
    </location>
</feature>
<feature type="compositionally biased region" description="Low complexity" evidence="10">
    <location>
        <begin position="1485"/>
        <end position="1499"/>
    </location>
</feature>
<comment type="catalytic activity">
    <reaction evidence="1">
        <text>Thiol-dependent hydrolysis of ester, thioester, amide, peptide and isopeptide bonds formed by the C-terminal Gly of ubiquitin (a 76-residue protein attached to proteins as an intracellular targeting signal).</text>
        <dbReference type="EC" id="3.4.19.12"/>
    </reaction>
</comment>
<feature type="region of interest" description="Disordered" evidence="10">
    <location>
        <begin position="1406"/>
        <end position="1571"/>
    </location>
</feature>
<sequence>MPYYQPETSLILRKSTMVTGDNRQIIPADEVYTATDDTILCIIRDLVDPQCKKRCLHLSASMTVADMVLEVATRCGYVPNTISVHYEKSASAEQDGEEVILDPTSLQSLGNLCNDEICKHNFTICESEDHLPQKVQPEESSSGCPILPVQESFGPLKSETGFVGLVNQAMTCYLNSLLQTLFMTPEFRNAVYRWEFTGTEEEAVKSIPYQLQKLFLTLQTSNKRATETTDLTRSFGWDSSEVWHQHDVQELCRVMFDALEQNWKETDQANLINHLYQGKLKDYVKCLECSYESARIDAYLDIPLVIRPFGASQAYGSVEEGLKAFVQPEILAGSNQYFCEKCGKKCDAHKGLKFVSFPYLLTLQLKRFDFDYNTMHRIKLNDRMTFPEVLNINHMIEESGCTISQSQVSVTNSEQQISHLDCDDQRVPDSVLDIEIEDEEILNGNPLKAHVGSIDYIGHGDTLLTDRETVANIHDTKEWESKRPYMYELFSIMVHSGSAAGGHYYAYIKSFKDNQWYSFNDQHVSKITYDDICKTYGGSSANRSYYSASYTSSTNAYMLMYRRIDAEKNAEFVSPEDFPAHMKRQLEELKTKEEAERKQREIDKCTCKIKLFCYYPATQIKMENKLEVHKDKTLKETTEIAYSLFELESVVPLDCCRLVKYDEYCDALEKSFENEDNTPIGKLLGGVKSTYTFDLLLETRRPDQTFQEYKPGGVTIKVLVVDLESEIIHPPITVHACHSNTVAELKELISQTLDVPVTHMRCVPERYHSDLRLLGTPGETLKSEGLFRSNKVFVEYSGTEDPNGNFPESKFYKILDRYQNTIRIFMNIPSKAEVQEYVALSSHYSSAKRHSYHSNNDGCLVSPAENVPQSEANMVPLRGGQYFITHEKHNVNSTVFPDDYVGADGAAGPQEPTVVETTKHVTSPNNAATTSGTCQKSMELLKLQSASNGMYYRSENGNIVSQVTDDGQDYSSGTVISPLLSPAVEGVRTVSPLAPSCCSSSSTNSQEMNSELSLATNFNTSITDMHSLQPLNDLVALVDLIGNEYMEPGAGNGNERGRRGGDGEIMREDHLHSVDVTDYLQQNASGQEKKESDEIWDADGSERDLDDEEYRRYFQATENVDGLNQRTLTVNVDKRITLGALKKELEPYIGLSSENFKVFRVYSNNQEFESTQLLENLSFLEDGKLNIKLGRALRPGEYRVKVYQLLVNDPEPCKFLIETIFAKKMSVLESKKQILAEIKEQCNLDIPLSRCRLRKKTWKNAGTVYLDNQLYEEDITIYANWEVFLEVLEGPEQVKSTSQLSLFVRRWRTSTYKLEPFQEVILSQQTTEHLKEKLHELSGIPTENIEFAKARGTFPCDIPVLSIQTELDWNPQITSLSTWPLSICDDGSVIFYRDKTEELMELSKEKKEELSQKENNRVSHLINRISNSPRKERALKIYTDDSRSSSNRAAFSSSSLSPPSTAATITTTTATTTMSSSMPQPPTPSASACHFQSPSSLLPSPDPSPPTSLPPSPDPSPPTSLLPSPDPSPPTSLLPSPDPSPPTSFFLLTPPHPRPFFLHLTPPTHVPSSFT</sequence>
<evidence type="ECO:0000256" key="8">
    <source>
        <dbReference type="ARBA" id="ARBA00029910"/>
    </source>
</evidence>
<keyword evidence="3" id="KW-0645">Protease</keyword>
<reference evidence="12" key="1">
    <citation type="submission" date="2021-01" db="EMBL/GenBank/DDBJ databases">
        <authorList>
            <person name="Li R."/>
            <person name="Bekaert M."/>
        </authorList>
    </citation>
    <scope>NUCLEOTIDE SEQUENCE</scope>
    <source>
        <strain evidence="12">Farmed</strain>
    </source>
</reference>
<dbReference type="GO" id="GO:0005634">
    <property type="term" value="C:nucleus"/>
    <property type="evidence" value="ECO:0007669"/>
    <property type="project" value="TreeGrafter"/>
</dbReference>
<evidence type="ECO:0000256" key="7">
    <source>
        <dbReference type="ARBA" id="ARBA00026136"/>
    </source>
</evidence>
<dbReference type="Proteomes" id="UP000597762">
    <property type="component" value="Unassembled WGS sequence"/>
</dbReference>
<dbReference type="GO" id="GO:0006508">
    <property type="term" value="P:proteolysis"/>
    <property type="evidence" value="ECO:0007669"/>
    <property type="project" value="UniProtKB-KW"/>
</dbReference>
<dbReference type="PROSITE" id="PS50235">
    <property type="entry name" value="USP_3"/>
    <property type="match status" value="1"/>
</dbReference>
<dbReference type="SUPFAM" id="SSF54001">
    <property type="entry name" value="Cysteine proteinases"/>
    <property type="match status" value="1"/>
</dbReference>
<feature type="compositionally biased region" description="Low complexity" evidence="10">
    <location>
        <begin position="1444"/>
        <end position="1478"/>
    </location>
</feature>
<dbReference type="EC" id="3.4.19.12" evidence="2"/>
<keyword evidence="13" id="KW-1185">Reference proteome</keyword>
<dbReference type="GO" id="GO:0016579">
    <property type="term" value="P:protein deubiquitination"/>
    <property type="evidence" value="ECO:0007669"/>
    <property type="project" value="InterPro"/>
</dbReference>
<evidence type="ECO:0000313" key="13">
    <source>
        <dbReference type="Proteomes" id="UP000597762"/>
    </source>
</evidence>
<dbReference type="InterPro" id="IPR045578">
    <property type="entry name" value="USP47_C"/>
</dbReference>
<keyword evidence="5 12" id="KW-0378">Hydrolase</keyword>
<dbReference type="PROSITE" id="PS00972">
    <property type="entry name" value="USP_1"/>
    <property type="match status" value="1"/>
</dbReference>
<proteinExistence type="predicted"/>
<dbReference type="GO" id="GO:0004843">
    <property type="term" value="F:cysteine-type deubiquitinase activity"/>
    <property type="evidence" value="ECO:0007669"/>
    <property type="project" value="UniProtKB-EC"/>
</dbReference>
<evidence type="ECO:0000256" key="6">
    <source>
        <dbReference type="ARBA" id="ARBA00022807"/>
    </source>
</evidence>
<dbReference type="InterPro" id="IPR038765">
    <property type="entry name" value="Papain-like_cys_pep_sf"/>
</dbReference>
<dbReference type="EMBL" id="CAHIKZ030005382">
    <property type="protein sequence ID" value="CAE1323771.1"/>
    <property type="molecule type" value="Genomic_DNA"/>
</dbReference>
<gene>
    <name evidence="12" type="ORF">SPHA_73618</name>
</gene>
<dbReference type="InterPro" id="IPR001394">
    <property type="entry name" value="Peptidase_C19_UCH"/>
</dbReference>
<keyword evidence="4" id="KW-0833">Ubl conjugation pathway</keyword>
<dbReference type="OrthoDB" id="289038at2759"/>
<dbReference type="InterPro" id="IPR050164">
    <property type="entry name" value="Peptidase_C19"/>
</dbReference>
<dbReference type="CDD" id="cd02659">
    <property type="entry name" value="peptidase_C19C"/>
    <property type="match status" value="1"/>
</dbReference>
<evidence type="ECO:0000313" key="12">
    <source>
        <dbReference type="EMBL" id="CAE1323771.1"/>
    </source>
</evidence>
<organism evidence="12 13">
    <name type="scientific">Acanthosepion pharaonis</name>
    <name type="common">Pharaoh cuttlefish</name>
    <name type="synonym">Sepia pharaonis</name>
    <dbReference type="NCBI Taxonomy" id="158019"/>
    <lineage>
        <taxon>Eukaryota</taxon>
        <taxon>Metazoa</taxon>
        <taxon>Spiralia</taxon>
        <taxon>Lophotrochozoa</taxon>
        <taxon>Mollusca</taxon>
        <taxon>Cephalopoda</taxon>
        <taxon>Coleoidea</taxon>
        <taxon>Decapodiformes</taxon>
        <taxon>Sepiida</taxon>
        <taxon>Sepiina</taxon>
        <taxon>Sepiidae</taxon>
        <taxon>Acanthosepion</taxon>
    </lineage>
</organism>
<dbReference type="Pfam" id="PF19718">
    <property type="entry name" value="USP47_C"/>
    <property type="match status" value="1"/>
</dbReference>